<dbReference type="EC" id="4.2.1.70" evidence="6"/>
<feature type="binding site" evidence="6">
    <location>
        <position position="85"/>
    </location>
    <ligand>
        <name>substrate</name>
    </ligand>
</feature>
<keyword evidence="2 6" id="KW-0378">Hydrolase</keyword>
<keyword evidence="1 6" id="KW-0479">Metal-binding</keyword>
<name>A0A411YL75_9ACTN</name>
<dbReference type="GO" id="GO:0016798">
    <property type="term" value="F:hydrolase activity, acting on glycosyl bonds"/>
    <property type="evidence" value="ECO:0007669"/>
    <property type="project" value="UniProtKB-KW"/>
</dbReference>
<protein>
    <recommendedName>
        <fullName evidence="6">Pseudouridine-5'-phosphate glycosidase</fullName>
        <shortName evidence="6">PsiMP glycosidase</shortName>
        <ecNumber evidence="6">4.2.1.70</ecNumber>
    </recommendedName>
</protein>
<dbReference type="EMBL" id="CP036402">
    <property type="protein sequence ID" value="QBI21921.1"/>
    <property type="molecule type" value="Genomic_DNA"/>
</dbReference>
<dbReference type="PANTHER" id="PTHR42909:SF1">
    <property type="entry name" value="CARBOHYDRATE KINASE PFKB DOMAIN-CONTAINING PROTEIN"/>
    <property type="match status" value="1"/>
</dbReference>
<feature type="active site" description="Proton donor" evidence="6">
    <location>
        <position position="25"/>
    </location>
</feature>
<dbReference type="GO" id="GO:0046872">
    <property type="term" value="F:metal ion binding"/>
    <property type="evidence" value="ECO:0007669"/>
    <property type="project" value="UniProtKB-KW"/>
</dbReference>
<dbReference type="AlphaFoldDB" id="A0A411YL75"/>
<sequence length="306" mass="31772">MVRGAAVSDEVGTALADGQPVVALESTLLVHGLPRPDNERIAHELADEVRAGGAVPATIAVLGGTLRVGLTDSELAHLARSEAVKASVRELPLAVAGGMDAATTVGSTAHVAARAGIDAFATGGLGGVHREARDTWDESGDLVALSRAGTVVVCAGVKSILDVGATLERLETFGVPVVGYRTHSFPGFYLTDSGHELDWRLDTPDAIARARQTQALLDLGSRALVVAQPLPQDEQVDPVLHDQVLADALAELRDRGVHGKDVTPFLLERFHEATGGESLRANVAIVRRNARLAGEIAAAASALARG</sequence>
<organism evidence="7 8">
    <name type="scientific">Egibacter rhizosphaerae</name>
    <dbReference type="NCBI Taxonomy" id="1670831"/>
    <lineage>
        <taxon>Bacteria</taxon>
        <taxon>Bacillati</taxon>
        <taxon>Actinomycetota</taxon>
        <taxon>Nitriliruptoria</taxon>
        <taxon>Egibacterales</taxon>
        <taxon>Egibacteraceae</taxon>
        <taxon>Egibacter</taxon>
    </lineage>
</organism>
<feature type="active site" description="Nucleophile" evidence="6">
    <location>
        <position position="158"/>
    </location>
</feature>
<dbReference type="Proteomes" id="UP000291469">
    <property type="component" value="Chromosome"/>
</dbReference>
<dbReference type="KEGG" id="erz:ER308_05410"/>
<dbReference type="OrthoDB" id="9805870at2"/>
<dbReference type="GO" id="GO:0004730">
    <property type="term" value="F:pseudouridylate synthase activity"/>
    <property type="evidence" value="ECO:0007669"/>
    <property type="project" value="UniProtKB-UniRule"/>
</dbReference>
<keyword evidence="5 6" id="KW-0326">Glycosidase</keyword>
<evidence type="ECO:0000313" key="7">
    <source>
        <dbReference type="EMBL" id="QBI21921.1"/>
    </source>
</evidence>
<dbReference type="HAMAP" id="MF_01876">
    <property type="entry name" value="PsiMP_glycosidase"/>
    <property type="match status" value="1"/>
</dbReference>
<accession>A0A411YL75</accession>
<evidence type="ECO:0000313" key="8">
    <source>
        <dbReference type="Proteomes" id="UP000291469"/>
    </source>
</evidence>
<evidence type="ECO:0000256" key="3">
    <source>
        <dbReference type="ARBA" id="ARBA00023211"/>
    </source>
</evidence>
<comment type="subunit">
    <text evidence="6">Homotrimer.</text>
</comment>
<evidence type="ECO:0000256" key="1">
    <source>
        <dbReference type="ARBA" id="ARBA00022723"/>
    </source>
</evidence>
<comment type="cofactor">
    <cofactor evidence="6">
        <name>Mn(2+)</name>
        <dbReference type="ChEBI" id="CHEBI:29035"/>
    </cofactor>
    <text evidence="6">Binds 1 Mn(2+) ion per subunit.</text>
</comment>
<feature type="binding site" evidence="6">
    <location>
        <position position="137"/>
    </location>
    <ligand>
        <name>Mn(2+)</name>
        <dbReference type="ChEBI" id="CHEBI:29035"/>
    </ligand>
</feature>
<dbReference type="InterPro" id="IPR022830">
    <property type="entry name" value="Indigdn_synthA-like"/>
</dbReference>
<dbReference type="GO" id="GO:0005737">
    <property type="term" value="C:cytoplasm"/>
    <property type="evidence" value="ECO:0007669"/>
    <property type="project" value="TreeGrafter"/>
</dbReference>
<keyword evidence="8" id="KW-1185">Reference proteome</keyword>
<dbReference type="InterPro" id="IPR007342">
    <property type="entry name" value="PsuG"/>
</dbReference>
<comment type="similarity">
    <text evidence="6">Belongs to the pseudouridine-5'-phosphate glycosidase family.</text>
</comment>
<dbReference type="Pfam" id="PF04227">
    <property type="entry name" value="Indigoidine_A"/>
    <property type="match status" value="1"/>
</dbReference>
<proteinExistence type="inferred from homology"/>
<feature type="binding site" evidence="6">
    <location>
        <position position="105"/>
    </location>
    <ligand>
        <name>substrate</name>
    </ligand>
</feature>
<dbReference type="Gene3D" id="3.40.1790.10">
    <property type="entry name" value="Indigoidine synthase domain"/>
    <property type="match status" value="1"/>
</dbReference>
<gene>
    <name evidence="6" type="primary">psuG</name>
    <name evidence="7" type="ORF">ER308_05410</name>
</gene>
<dbReference type="GO" id="GO:0046113">
    <property type="term" value="P:nucleobase catabolic process"/>
    <property type="evidence" value="ECO:0007669"/>
    <property type="project" value="UniProtKB-UniRule"/>
</dbReference>
<reference evidence="7 8" key="1">
    <citation type="submission" date="2019-01" db="EMBL/GenBank/DDBJ databases">
        <title>Egibacter rhizosphaerae EGI 80759T.</title>
        <authorList>
            <person name="Chen D.-D."/>
            <person name="Tian Y."/>
            <person name="Jiao J.-Y."/>
            <person name="Zhang X.-T."/>
            <person name="Zhang Y.-G."/>
            <person name="Zhang Y."/>
            <person name="Xiao M."/>
            <person name="Shu W.-S."/>
            <person name="Li W.-J."/>
        </authorList>
    </citation>
    <scope>NUCLEOTIDE SEQUENCE [LARGE SCALE GENOMIC DNA]</scope>
    <source>
        <strain evidence="7 8">EGI 80759</strain>
    </source>
</reference>
<evidence type="ECO:0000256" key="2">
    <source>
        <dbReference type="ARBA" id="ARBA00022801"/>
    </source>
</evidence>
<keyword evidence="3 6" id="KW-0464">Manganese</keyword>
<feature type="binding site" evidence="6">
    <location>
        <begin position="139"/>
        <end position="141"/>
    </location>
    <ligand>
        <name>substrate</name>
    </ligand>
</feature>
<evidence type="ECO:0000256" key="6">
    <source>
        <dbReference type="HAMAP-Rule" id="MF_01876"/>
    </source>
</evidence>
<evidence type="ECO:0000256" key="4">
    <source>
        <dbReference type="ARBA" id="ARBA00023239"/>
    </source>
</evidence>
<comment type="catalytic activity">
    <reaction evidence="6">
        <text>D-ribose 5-phosphate + uracil = psi-UMP + H2O</text>
        <dbReference type="Rhea" id="RHEA:18337"/>
        <dbReference type="ChEBI" id="CHEBI:15377"/>
        <dbReference type="ChEBI" id="CHEBI:17568"/>
        <dbReference type="ChEBI" id="CHEBI:58380"/>
        <dbReference type="ChEBI" id="CHEBI:78346"/>
        <dbReference type="EC" id="4.2.1.70"/>
    </reaction>
</comment>
<evidence type="ECO:0000256" key="5">
    <source>
        <dbReference type="ARBA" id="ARBA00023295"/>
    </source>
</evidence>
<comment type="function">
    <text evidence="6">Catalyzes the reversible cleavage of pseudouridine 5'-phosphate (PsiMP) to ribose 5-phosphate and uracil. Functions biologically in the cleavage direction, as part of a pseudouridine degradation pathway.</text>
</comment>
<keyword evidence="4 6" id="KW-0456">Lyase</keyword>
<dbReference type="PANTHER" id="PTHR42909">
    <property type="entry name" value="ZGC:136858"/>
    <property type="match status" value="1"/>
</dbReference>
<dbReference type="SUPFAM" id="SSF110581">
    <property type="entry name" value="Indigoidine synthase A-like"/>
    <property type="match status" value="1"/>
</dbReference>